<keyword evidence="2" id="KW-1185">Reference proteome</keyword>
<accession>A0A836LKT4</accession>
<evidence type="ECO:0000313" key="1">
    <source>
        <dbReference type="EMBL" id="KAG5511408.1"/>
    </source>
</evidence>
<dbReference type="Proteomes" id="UP000674318">
    <property type="component" value="Unassembled WGS sequence"/>
</dbReference>
<gene>
    <name evidence="1" type="ORF">JKF63_07371</name>
</gene>
<comment type="caution">
    <text evidence="1">The sequence shown here is derived from an EMBL/GenBank/DDBJ whole genome shotgun (WGS) entry which is preliminary data.</text>
</comment>
<organism evidence="1 2">
    <name type="scientific">Porcisia hertigi</name>
    <dbReference type="NCBI Taxonomy" id="2761500"/>
    <lineage>
        <taxon>Eukaryota</taxon>
        <taxon>Discoba</taxon>
        <taxon>Euglenozoa</taxon>
        <taxon>Kinetoplastea</taxon>
        <taxon>Metakinetoplastina</taxon>
        <taxon>Trypanosomatida</taxon>
        <taxon>Trypanosomatidae</taxon>
        <taxon>Leishmaniinae</taxon>
        <taxon>Porcisia</taxon>
    </lineage>
</organism>
<proteinExistence type="predicted"/>
<dbReference type="EMBL" id="JAFJZO010000005">
    <property type="protein sequence ID" value="KAG5511408.1"/>
    <property type="molecule type" value="Genomic_DNA"/>
</dbReference>
<dbReference type="RefSeq" id="XP_067759620.1">
    <property type="nucleotide sequence ID" value="XM_067903310.1"/>
</dbReference>
<evidence type="ECO:0008006" key="3">
    <source>
        <dbReference type="Google" id="ProtNLM"/>
    </source>
</evidence>
<dbReference type="GeneID" id="94293387"/>
<dbReference type="Gene3D" id="3.30.710.10">
    <property type="entry name" value="Potassium Channel Kv1.1, Chain A"/>
    <property type="match status" value="1"/>
</dbReference>
<sequence>MSTVADETPKDFRLVLKGPNGEFKVDRDVYTIVHCDDNKYMEVSKDYIQQCPFINEADGEIPEFGYPATVLEHLIRWAVHYGVDGNAASQMIRPCIYRDFSYVVTDEWDNDFFHQRLCSSLNQKHYLQTMTAAEQFGMQGLLDFMCIGLGCKLRSRDEANIIHEVMGISKEVEITSEDLAEVSTDYPWFDDAVKATTKK</sequence>
<dbReference type="InterPro" id="IPR011333">
    <property type="entry name" value="SKP1/BTB/POZ_sf"/>
</dbReference>
<name>A0A836LKT4_9TRYP</name>
<reference evidence="1 2" key="1">
    <citation type="submission" date="2021-02" db="EMBL/GenBank/DDBJ databases">
        <title>Porcisia hertigi Genome sequencing and assembly.</title>
        <authorList>
            <person name="Almutairi H."/>
            <person name="Gatherer D."/>
        </authorList>
    </citation>
    <scope>NUCLEOTIDE SEQUENCE [LARGE SCALE GENOMIC DNA]</scope>
    <source>
        <strain evidence="1 2">C119</strain>
    </source>
</reference>
<dbReference type="OrthoDB" id="268852at2759"/>
<dbReference type="FunFam" id="3.30.710.10:FF:000195">
    <property type="entry name" value="Hypothetical_protein"/>
    <property type="match status" value="1"/>
</dbReference>
<evidence type="ECO:0000313" key="2">
    <source>
        <dbReference type="Proteomes" id="UP000674318"/>
    </source>
</evidence>
<protein>
    <recommendedName>
        <fullName evidence="3">SKP1 component POZ domain-containing protein</fullName>
    </recommendedName>
</protein>
<dbReference type="AlphaFoldDB" id="A0A836LKT4"/>
<dbReference type="KEGG" id="phet:94293387"/>